<feature type="transmembrane region" description="Helical" evidence="10">
    <location>
        <begin position="594"/>
        <end position="614"/>
    </location>
</feature>
<organism evidence="14">
    <name type="scientific">Ananas comosus</name>
    <name type="common">Pineapple</name>
    <name type="synonym">Ananas ananas</name>
    <dbReference type="NCBI Taxonomy" id="4615"/>
    <lineage>
        <taxon>Eukaryota</taxon>
        <taxon>Viridiplantae</taxon>
        <taxon>Streptophyta</taxon>
        <taxon>Embryophyta</taxon>
        <taxon>Tracheophyta</taxon>
        <taxon>Spermatophyta</taxon>
        <taxon>Magnoliopsida</taxon>
        <taxon>Liliopsida</taxon>
        <taxon>Poales</taxon>
        <taxon>Bromeliaceae</taxon>
        <taxon>Bromelioideae</taxon>
        <taxon>Ananas</taxon>
    </lineage>
</organism>
<evidence type="ECO:0000256" key="8">
    <source>
        <dbReference type="ARBA" id="ARBA00035585"/>
    </source>
</evidence>
<gene>
    <name evidence="12 13 14 15 16" type="primary">LOC109714562</name>
</gene>
<dbReference type="RefSeq" id="XP_020094837.1">
    <property type="nucleotide sequence ID" value="XM_020239248.1"/>
</dbReference>
<feature type="transmembrane region" description="Helical" evidence="10">
    <location>
        <begin position="565"/>
        <end position="582"/>
    </location>
</feature>
<keyword evidence="5 10" id="KW-1133">Transmembrane helix</keyword>
<evidence type="ECO:0000256" key="4">
    <source>
        <dbReference type="ARBA" id="ARBA00022692"/>
    </source>
</evidence>
<feature type="compositionally biased region" description="Basic and acidic residues" evidence="9">
    <location>
        <begin position="9"/>
        <end position="19"/>
    </location>
</feature>
<keyword evidence="6 10" id="KW-0472">Membrane</keyword>
<feature type="compositionally biased region" description="Polar residues" evidence="9">
    <location>
        <begin position="22"/>
        <end position="34"/>
    </location>
</feature>
<dbReference type="GeneID" id="109714562"/>
<feature type="transmembrane region" description="Helical" evidence="10">
    <location>
        <begin position="339"/>
        <end position="357"/>
    </location>
</feature>
<sequence length="622" mass="68194">MLEPSLPIRDMESDQKRVPEPSISNANRQGNDLSASRPLWSPSHFAAESVPYVRQDSVSRISKSGSSQRNSASLSRETGDQTLSKIRLSHELADEILEDVDSSVMAQVGDSGVRVVEGESIREASRRSYSRALSRMNSIVESGRYARQDSVSRISKSSSLQKSLSCGSDQLLNSIRLSHELADQLLGDIDSSVMAQVGDRGDRIVEDEEINENGSLDLDYAKRSEDKAGPLPDDALIILNGTRSRDSYRLSPVSPLVEDIVSPIPTALPLGAMKDHTQLLQSASIKDKPYKPPRRLDYFAYIVHLSVFGFLGVLTRYVLRKFFGPNILALTSDDSPLYLDLPSNILGSFLMGWFGIVFKADIRQISDHVVVGLTTGYLGSLTTFSGWNQEMLDLASKGHWVYAVAGIVLGMFIVNESINIGVESGEGLRKLFLKYFDEDSGGRKFLKHLRVDTGAKHAVVMTMMVLILLALWFLSGALAIKTVHDLKSGAVLWLGCVVAPPGVWGRWHLARLNGEGIGKRQLLKWLPIGTLAANVLAACIMAALSTISNAVNTKKCRTVTSGIEFGFLGCLSTVSTFVAEVYAMRQSRHSGRAFIYATATILLSFAMGTLIYSVPVWTKHYK</sequence>
<evidence type="ECO:0000313" key="16">
    <source>
        <dbReference type="RefSeq" id="XP_020094838.1"/>
    </source>
</evidence>
<reference evidence="12 13" key="2">
    <citation type="submission" date="2025-04" db="UniProtKB">
        <authorList>
            <consortium name="RefSeq"/>
        </authorList>
    </citation>
    <scope>IDENTIFICATION</scope>
    <source>
        <tissue evidence="12 13">Leaf</tissue>
    </source>
</reference>
<dbReference type="PANTHER" id="PTHR28259:SF1">
    <property type="entry name" value="FLUORIDE EXPORT PROTEIN 1-RELATED"/>
    <property type="match status" value="1"/>
</dbReference>
<keyword evidence="4 10" id="KW-0812">Transmembrane</keyword>
<dbReference type="InterPro" id="IPR003691">
    <property type="entry name" value="FluC"/>
</dbReference>
<comment type="function">
    <text evidence="1">Fluoride channel required for the rapid expulsion of cytoplasmic fluoride.</text>
</comment>
<proteinExistence type="inferred from homology"/>
<dbReference type="GO" id="GO:0005886">
    <property type="term" value="C:plasma membrane"/>
    <property type="evidence" value="ECO:0007669"/>
    <property type="project" value="UniProtKB-SubCell"/>
</dbReference>
<dbReference type="Pfam" id="PF02537">
    <property type="entry name" value="CRCB"/>
    <property type="match status" value="2"/>
</dbReference>
<keyword evidence="11" id="KW-1185">Reference proteome</keyword>
<evidence type="ECO:0000313" key="11">
    <source>
        <dbReference type="Proteomes" id="UP000515123"/>
    </source>
</evidence>
<evidence type="ECO:0000256" key="5">
    <source>
        <dbReference type="ARBA" id="ARBA00022989"/>
    </source>
</evidence>
<feature type="transmembrane region" description="Helical" evidence="10">
    <location>
        <begin position="369"/>
        <end position="387"/>
    </location>
</feature>
<dbReference type="GO" id="GO:1903425">
    <property type="term" value="F:fluoride transmembrane transporter activity"/>
    <property type="evidence" value="ECO:0007669"/>
    <property type="project" value="TreeGrafter"/>
</dbReference>
<dbReference type="OrthoDB" id="409792at2759"/>
<keyword evidence="3" id="KW-1003">Cell membrane</keyword>
<accession>A0A6P5FP10</accession>
<comment type="subcellular location">
    <subcellularLocation>
        <location evidence="2">Cell membrane</location>
        <topology evidence="2">Multi-pass membrane protein</topology>
    </subcellularLocation>
</comment>
<feature type="region of interest" description="Disordered" evidence="9">
    <location>
        <begin position="1"/>
        <end position="39"/>
    </location>
</feature>
<evidence type="ECO:0000256" key="6">
    <source>
        <dbReference type="ARBA" id="ARBA00023136"/>
    </source>
</evidence>
<feature type="transmembrane region" description="Helical" evidence="10">
    <location>
        <begin position="486"/>
        <end position="504"/>
    </location>
</feature>
<protein>
    <submittedName>
        <fullName evidence="12 13">Uncharacterized protein LOC109714562 isoform X1</fullName>
    </submittedName>
</protein>
<feature type="region of interest" description="Disordered" evidence="9">
    <location>
        <begin position="58"/>
        <end position="81"/>
    </location>
</feature>
<evidence type="ECO:0000256" key="3">
    <source>
        <dbReference type="ARBA" id="ARBA00022475"/>
    </source>
</evidence>
<feature type="transmembrane region" description="Helical" evidence="10">
    <location>
        <begin position="298"/>
        <end position="319"/>
    </location>
</feature>
<comment type="catalytic activity">
    <reaction evidence="8">
        <text>fluoride(in) = fluoride(out)</text>
        <dbReference type="Rhea" id="RHEA:76159"/>
        <dbReference type="ChEBI" id="CHEBI:17051"/>
    </reaction>
    <physiologicalReaction direction="left-to-right" evidence="8">
        <dbReference type="Rhea" id="RHEA:76160"/>
    </physiologicalReaction>
</comment>
<dbReference type="Proteomes" id="UP000515123">
    <property type="component" value="Linkage group 8"/>
</dbReference>
<evidence type="ECO:0000256" key="10">
    <source>
        <dbReference type="SAM" id="Phobius"/>
    </source>
</evidence>
<feature type="transmembrane region" description="Helical" evidence="10">
    <location>
        <begin position="458"/>
        <end position="480"/>
    </location>
</feature>
<evidence type="ECO:0000313" key="14">
    <source>
        <dbReference type="RefSeq" id="XP_020094835.1"/>
    </source>
</evidence>
<feature type="transmembrane region" description="Helical" evidence="10">
    <location>
        <begin position="525"/>
        <end position="545"/>
    </location>
</feature>
<dbReference type="RefSeq" id="XP_020094833.1">
    <property type="nucleotide sequence ID" value="XM_020239244.1"/>
</dbReference>
<evidence type="ECO:0000256" key="9">
    <source>
        <dbReference type="SAM" id="MobiDB-lite"/>
    </source>
</evidence>
<dbReference type="AlphaFoldDB" id="A0A6P5FP10"/>
<comment type="similarity">
    <text evidence="7">Belongs to the fluoride channel Fluc/FEX (TC 1.A.43) family.</text>
</comment>
<dbReference type="RefSeq" id="XP_020094838.1">
    <property type="nucleotide sequence ID" value="XM_020239249.1"/>
</dbReference>
<feature type="transmembrane region" description="Helical" evidence="10">
    <location>
        <begin position="399"/>
        <end position="422"/>
    </location>
</feature>
<dbReference type="PANTHER" id="PTHR28259">
    <property type="entry name" value="FLUORIDE EXPORT PROTEIN 1-RELATED"/>
    <property type="match status" value="1"/>
</dbReference>
<evidence type="ECO:0000313" key="15">
    <source>
        <dbReference type="RefSeq" id="XP_020094837.1"/>
    </source>
</evidence>
<evidence type="ECO:0000256" key="2">
    <source>
        <dbReference type="ARBA" id="ARBA00004651"/>
    </source>
</evidence>
<evidence type="ECO:0000256" key="1">
    <source>
        <dbReference type="ARBA" id="ARBA00002598"/>
    </source>
</evidence>
<evidence type="ECO:0000313" key="13">
    <source>
        <dbReference type="RefSeq" id="XP_020094834.1"/>
    </source>
</evidence>
<reference evidence="11" key="1">
    <citation type="journal article" date="2015" name="Nat. Genet.">
        <title>The pineapple genome and the evolution of CAM photosynthesis.</title>
        <authorList>
            <person name="Ming R."/>
            <person name="VanBuren R."/>
            <person name="Wai C.M."/>
            <person name="Tang H."/>
            <person name="Schatz M.C."/>
            <person name="Bowers J.E."/>
            <person name="Lyons E."/>
            <person name="Wang M.L."/>
            <person name="Chen J."/>
            <person name="Biggers E."/>
            <person name="Zhang J."/>
            <person name="Huang L."/>
            <person name="Zhang L."/>
            <person name="Miao W."/>
            <person name="Zhang J."/>
            <person name="Ye Z."/>
            <person name="Miao C."/>
            <person name="Lin Z."/>
            <person name="Wang H."/>
            <person name="Zhou H."/>
            <person name="Yim W.C."/>
            <person name="Priest H.D."/>
            <person name="Zheng C."/>
            <person name="Woodhouse M."/>
            <person name="Edger P.P."/>
            <person name="Guyot R."/>
            <person name="Guo H.B."/>
            <person name="Guo H."/>
            <person name="Zheng G."/>
            <person name="Singh R."/>
            <person name="Sharma A."/>
            <person name="Min X."/>
            <person name="Zheng Y."/>
            <person name="Lee H."/>
            <person name="Gurtowski J."/>
            <person name="Sedlazeck F.J."/>
            <person name="Harkess A."/>
            <person name="McKain M.R."/>
            <person name="Liao Z."/>
            <person name="Fang J."/>
            <person name="Liu J."/>
            <person name="Zhang X."/>
            <person name="Zhang Q."/>
            <person name="Hu W."/>
            <person name="Qin Y."/>
            <person name="Wang K."/>
            <person name="Chen L.Y."/>
            <person name="Shirley N."/>
            <person name="Lin Y.R."/>
            <person name="Liu L.Y."/>
            <person name="Hernandez A.G."/>
            <person name="Wright C.L."/>
            <person name="Bulone V."/>
            <person name="Tuskan G.A."/>
            <person name="Heath K."/>
            <person name="Zee F."/>
            <person name="Moore P.H."/>
            <person name="Sunkar R."/>
            <person name="Leebens-Mack J.H."/>
            <person name="Mockler T."/>
            <person name="Bennetzen J.L."/>
            <person name="Freeling M."/>
            <person name="Sankoff D."/>
            <person name="Paterson A.H."/>
            <person name="Zhu X."/>
            <person name="Yang X."/>
            <person name="Smith J.A."/>
            <person name="Cushman J.C."/>
            <person name="Paull R.E."/>
            <person name="Yu Q."/>
        </authorList>
    </citation>
    <scope>NUCLEOTIDE SEQUENCE [LARGE SCALE GENOMIC DNA]</scope>
    <source>
        <strain evidence="11">cv. F153</strain>
    </source>
</reference>
<dbReference type="RefSeq" id="XP_020094835.1">
    <property type="nucleotide sequence ID" value="XM_020239246.1"/>
</dbReference>
<evidence type="ECO:0000256" key="7">
    <source>
        <dbReference type="ARBA" id="ARBA00035120"/>
    </source>
</evidence>
<dbReference type="RefSeq" id="XP_020094834.1">
    <property type="nucleotide sequence ID" value="XM_020239245.1"/>
</dbReference>
<name>A0A6P5FP10_ANACO</name>
<evidence type="ECO:0000313" key="12">
    <source>
        <dbReference type="RefSeq" id="XP_020094833.1"/>
    </source>
</evidence>